<comment type="caution">
    <text evidence="1">The sequence shown here is derived from an EMBL/GenBank/DDBJ whole genome shotgun (WGS) entry which is preliminary data.</text>
</comment>
<gene>
    <name evidence="1" type="ORF">SDC9_78049</name>
</gene>
<protein>
    <submittedName>
        <fullName evidence="1">Uncharacterized protein</fullName>
    </submittedName>
</protein>
<proteinExistence type="predicted"/>
<reference evidence="1" key="1">
    <citation type="submission" date="2019-08" db="EMBL/GenBank/DDBJ databases">
        <authorList>
            <person name="Kucharzyk K."/>
            <person name="Murdoch R.W."/>
            <person name="Higgins S."/>
            <person name="Loffler F."/>
        </authorList>
    </citation>
    <scope>NUCLEOTIDE SEQUENCE</scope>
</reference>
<dbReference type="AlphaFoldDB" id="A0A644YZW7"/>
<evidence type="ECO:0000313" key="1">
    <source>
        <dbReference type="EMBL" id="MPM31494.1"/>
    </source>
</evidence>
<name>A0A644YZW7_9ZZZZ</name>
<dbReference type="EMBL" id="VSSQ01006089">
    <property type="protein sequence ID" value="MPM31494.1"/>
    <property type="molecule type" value="Genomic_DNA"/>
</dbReference>
<accession>A0A644YZW7</accession>
<organism evidence="1">
    <name type="scientific">bioreactor metagenome</name>
    <dbReference type="NCBI Taxonomy" id="1076179"/>
    <lineage>
        <taxon>unclassified sequences</taxon>
        <taxon>metagenomes</taxon>
        <taxon>ecological metagenomes</taxon>
    </lineage>
</organism>
<sequence>MVRHGPEQLPRLAGSAHNDALPVLVQKRFWHCGDPLEVFEIRRCDDLIEIFQAHPVPRQQDNVLGKAVGLAAQRPQFFHLGVDLLQSSHALSPQHSEEGDQHIAHRRAVIAGPVVVEGGQIQLLRHNVQLILVQLRQQVLGQNQRVNIGGLKRKTRFFAALPDKADVKFRVVGRQRASVHEF</sequence>